<accession>A0A6I2L4W9</accession>
<feature type="chain" id="PRO_5026168832" evidence="1">
    <location>
        <begin position="19"/>
        <end position="339"/>
    </location>
</feature>
<dbReference type="AlphaFoldDB" id="A0A6I2L4W9"/>
<keyword evidence="3" id="KW-1185">Reference proteome</keyword>
<keyword evidence="1" id="KW-0732">Signal</keyword>
<dbReference type="EMBL" id="WKJK01000015">
    <property type="protein sequence ID" value="MRW93198.1"/>
    <property type="molecule type" value="Genomic_DNA"/>
</dbReference>
<comment type="caution">
    <text evidence="2">The sequence shown here is derived from an EMBL/GenBank/DDBJ whole genome shotgun (WGS) entry which is preliminary data.</text>
</comment>
<reference evidence="2 3" key="1">
    <citation type="submission" date="2019-11" db="EMBL/GenBank/DDBJ databases">
        <title>Novel species isolated from a subtropical stream in China.</title>
        <authorList>
            <person name="Lu H."/>
        </authorList>
    </citation>
    <scope>NUCLEOTIDE SEQUENCE [LARGE SCALE GENOMIC DNA]</scope>
    <source>
        <strain evidence="2 3">FT80W</strain>
    </source>
</reference>
<dbReference type="InterPro" id="IPR015915">
    <property type="entry name" value="Kelch-typ_b-propeller"/>
</dbReference>
<dbReference type="Proteomes" id="UP000433309">
    <property type="component" value="Unassembled WGS sequence"/>
</dbReference>
<dbReference type="Gene3D" id="2.120.10.80">
    <property type="entry name" value="Kelch-type beta propeller"/>
    <property type="match status" value="2"/>
</dbReference>
<sequence>MMKSLLLLAALASGTALAQTDAPVARTNWAVARAGEQVYTFFGLGPGKTYADIQRDVYVLDLRDGSWRKAGDIPVAQGRLASAALTVGGQVYLIGGYTVSAQGDEVSTPEVMRFLPDSARFETETIMPIAVDDSVALAWRDRWIVLVSGWHDKANVTDVQIYDTQTRRWLSATPFPGQPVFGHAGGLVGDTMVICDGVTADKGADGKNVFAISNACWQGTLDTQQPTQISWRPLPAHPGKPLYRAGAVGDDGRIVFAGGSGRPYNYNGIGYDKLPAEPSASVFSYDPARGLWQTHAPLPQAGMDFRGLVPFGGGSYGLFGGMRDGQRVSAGVIRFSTSP</sequence>
<dbReference type="RefSeq" id="WP_154381358.1">
    <property type="nucleotide sequence ID" value="NZ_WKJK01000015.1"/>
</dbReference>
<dbReference type="SUPFAM" id="SSF117281">
    <property type="entry name" value="Kelch motif"/>
    <property type="match status" value="1"/>
</dbReference>
<gene>
    <name evidence="2" type="ORF">GJ699_24705</name>
</gene>
<evidence type="ECO:0000313" key="3">
    <source>
        <dbReference type="Proteomes" id="UP000433309"/>
    </source>
</evidence>
<organism evidence="2 3">
    <name type="scientific">Duganella guangzhouensis</name>
    <dbReference type="NCBI Taxonomy" id="2666084"/>
    <lineage>
        <taxon>Bacteria</taxon>
        <taxon>Pseudomonadati</taxon>
        <taxon>Pseudomonadota</taxon>
        <taxon>Betaproteobacteria</taxon>
        <taxon>Burkholderiales</taxon>
        <taxon>Oxalobacteraceae</taxon>
        <taxon>Telluria group</taxon>
        <taxon>Duganella</taxon>
    </lineage>
</organism>
<evidence type="ECO:0000313" key="2">
    <source>
        <dbReference type="EMBL" id="MRW93198.1"/>
    </source>
</evidence>
<name>A0A6I2L4W9_9BURK</name>
<protein>
    <submittedName>
        <fullName evidence="2">Galactose oxidase</fullName>
    </submittedName>
</protein>
<dbReference type="PANTHER" id="PTHR45632">
    <property type="entry name" value="LD33804P"/>
    <property type="match status" value="1"/>
</dbReference>
<feature type="signal peptide" evidence="1">
    <location>
        <begin position="1"/>
        <end position="18"/>
    </location>
</feature>
<evidence type="ECO:0000256" key="1">
    <source>
        <dbReference type="SAM" id="SignalP"/>
    </source>
</evidence>
<proteinExistence type="predicted"/>